<keyword evidence="3" id="KW-1185">Reference proteome</keyword>
<proteinExistence type="predicted"/>
<name>A0A815CED9_9BILA</name>
<evidence type="ECO:0000313" key="3">
    <source>
        <dbReference type="Proteomes" id="UP000663829"/>
    </source>
</evidence>
<gene>
    <name evidence="1" type="ORF">GPM918_LOCUS27623</name>
    <name evidence="2" type="ORF">SRO942_LOCUS27977</name>
</gene>
<protein>
    <submittedName>
        <fullName evidence="1">Uncharacterized protein</fullName>
    </submittedName>
</protein>
<dbReference type="Proteomes" id="UP000663829">
    <property type="component" value="Unassembled WGS sequence"/>
</dbReference>
<accession>A0A815CED9</accession>
<evidence type="ECO:0000313" key="2">
    <source>
        <dbReference type="EMBL" id="CAF4078943.1"/>
    </source>
</evidence>
<dbReference type="EMBL" id="CAJOBC010028546">
    <property type="protein sequence ID" value="CAF4078943.1"/>
    <property type="molecule type" value="Genomic_DNA"/>
</dbReference>
<dbReference type="EMBL" id="CAJNOQ010011676">
    <property type="protein sequence ID" value="CAF1282506.1"/>
    <property type="molecule type" value="Genomic_DNA"/>
</dbReference>
<dbReference type="Proteomes" id="UP000681722">
    <property type="component" value="Unassembled WGS sequence"/>
</dbReference>
<sequence>MGERLYQLKLKLISLIEYQLKCFKNKLQLNIRQFNLNLFEMKHMTIRIPPLKLLGMMKKNDDETTNANIILQKNLNLKAEREQCILITGNVYM</sequence>
<dbReference type="AlphaFoldDB" id="A0A815CED9"/>
<organism evidence="1 3">
    <name type="scientific">Didymodactylos carnosus</name>
    <dbReference type="NCBI Taxonomy" id="1234261"/>
    <lineage>
        <taxon>Eukaryota</taxon>
        <taxon>Metazoa</taxon>
        <taxon>Spiralia</taxon>
        <taxon>Gnathifera</taxon>
        <taxon>Rotifera</taxon>
        <taxon>Eurotatoria</taxon>
        <taxon>Bdelloidea</taxon>
        <taxon>Philodinida</taxon>
        <taxon>Philodinidae</taxon>
        <taxon>Didymodactylos</taxon>
    </lineage>
</organism>
<reference evidence="1" key="1">
    <citation type="submission" date="2021-02" db="EMBL/GenBank/DDBJ databases">
        <authorList>
            <person name="Nowell W R."/>
        </authorList>
    </citation>
    <scope>NUCLEOTIDE SEQUENCE</scope>
</reference>
<comment type="caution">
    <text evidence="1">The sequence shown here is derived from an EMBL/GenBank/DDBJ whole genome shotgun (WGS) entry which is preliminary data.</text>
</comment>
<evidence type="ECO:0000313" key="1">
    <source>
        <dbReference type="EMBL" id="CAF1282506.1"/>
    </source>
</evidence>